<feature type="transmembrane region" description="Helical" evidence="1">
    <location>
        <begin position="30"/>
        <end position="51"/>
    </location>
</feature>
<evidence type="ECO:0000256" key="2">
    <source>
        <dbReference type="SAM" id="SignalP"/>
    </source>
</evidence>
<dbReference type="AlphaFoldDB" id="Q4Q1F4"/>
<dbReference type="Proteomes" id="UP000000542">
    <property type="component" value="Chromosome 36"/>
</dbReference>
<keyword evidence="1" id="KW-0812">Transmembrane</keyword>
<evidence type="ECO:0000259" key="3">
    <source>
        <dbReference type="Pfam" id="PF00149"/>
    </source>
</evidence>
<feature type="domain" description="Calcineurin-like phosphoesterase" evidence="3">
    <location>
        <begin position="202"/>
        <end position="414"/>
    </location>
</feature>
<dbReference type="GO" id="GO:0016787">
    <property type="term" value="F:hydrolase activity"/>
    <property type="evidence" value="ECO:0007669"/>
    <property type="project" value="InterPro"/>
</dbReference>
<keyword evidence="5" id="KW-1185">Reference proteome</keyword>
<dbReference type="EMBL" id="FR796432">
    <property type="protein sequence ID" value="CAJ09225.1"/>
    <property type="molecule type" value="Genomic_DNA"/>
</dbReference>
<feature type="chain" id="PRO_5004242030" description="Calcineurin-like phosphoesterase domain-containing protein" evidence="2">
    <location>
        <begin position="21"/>
        <end position="481"/>
    </location>
</feature>
<dbReference type="GeneID" id="5655555"/>
<feature type="transmembrane region" description="Helical" evidence="1">
    <location>
        <begin position="105"/>
        <end position="127"/>
    </location>
</feature>
<reference evidence="4 5" key="1">
    <citation type="journal article" date="2005" name="Science">
        <title>The genome of the kinetoplastid parasite, Leishmania major.</title>
        <authorList>
            <person name="Ivens A.C."/>
            <person name="Peacock C.S."/>
            <person name="Worthey E.A."/>
            <person name="Murphy L."/>
            <person name="Aggarwal G."/>
            <person name="Berriman M."/>
            <person name="Sisk E."/>
            <person name="Rajandream M.A."/>
            <person name="Adlem E."/>
            <person name="Aert R."/>
            <person name="Anupama A."/>
            <person name="Apostolou Z."/>
            <person name="Attipoe P."/>
            <person name="Bason N."/>
            <person name="Bauser C."/>
            <person name="Beck A."/>
            <person name="Beverley S.M."/>
            <person name="Bianchettin G."/>
            <person name="Borzym K."/>
            <person name="Bothe G."/>
            <person name="Bruschi C.V."/>
            <person name="Collins M."/>
            <person name="Cadag E."/>
            <person name="Ciarloni L."/>
            <person name="Clayton C."/>
            <person name="Coulson R.M."/>
            <person name="Cronin A."/>
            <person name="Cruz A.K."/>
            <person name="Davies R.M."/>
            <person name="De Gaudenzi J."/>
            <person name="Dobson D.E."/>
            <person name="Duesterhoeft A."/>
            <person name="Fazelina G."/>
            <person name="Fosker N."/>
            <person name="Frasch A.C."/>
            <person name="Fraser A."/>
            <person name="Fuchs M."/>
            <person name="Gabel C."/>
            <person name="Goble A."/>
            <person name="Goffeau A."/>
            <person name="Harris D."/>
            <person name="Hertz-Fowler C."/>
            <person name="Hilbert H."/>
            <person name="Horn D."/>
            <person name="Huang Y."/>
            <person name="Klages S."/>
            <person name="Knights A."/>
            <person name="Kube M."/>
            <person name="Larke N."/>
            <person name="Litvin L."/>
            <person name="Lord A."/>
            <person name="Louie T."/>
            <person name="Marra M."/>
            <person name="Masuy D."/>
            <person name="Matthews K."/>
            <person name="Michaeli S."/>
            <person name="Mottram J.C."/>
            <person name="Muller-Auer S."/>
            <person name="Munden H."/>
            <person name="Nelson S."/>
            <person name="Norbertczak H."/>
            <person name="Oliver K."/>
            <person name="O'neil S."/>
            <person name="Pentony M."/>
            <person name="Pohl T.M."/>
            <person name="Price C."/>
            <person name="Purnelle B."/>
            <person name="Quail M.A."/>
            <person name="Rabbinowitsch E."/>
            <person name="Reinhardt R."/>
            <person name="Rieger M."/>
            <person name="Rinta J."/>
            <person name="Robben J."/>
            <person name="Robertson L."/>
            <person name="Ruiz J.C."/>
            <person name="Rutter S."/>
            <person name="Saunders D."/>
            <person name="Schafer M."/>
            <person name="Schein J."/>
            <person name="Schwartz D.C."/>
            <person name="Seeger K."/>
            <person name="Seyler A."/>
            <person name="Sharp S."/>
            <person name="Shin H."/>
            <person name="Sivam D."/>
            <person name="Squares R."/>
            <person name="Squares S."/>
            <person name="Tosato V."/>
            <person name="Vogt C."/>
            <person name="Volckaert G."/>
            <person name="Wambutt R."/>
            <person name="Warren T."/>
            <person name="Wedler H."/>
            <person name="Woodward J."/>
            <person name="Zhou S."/>
            <person name="Zimmermann W."/>
            <person name="Smith D.F."/>
            <person name="Blackwell J.M."/>
            <person name="Stuart K.D."/>
            <person name="Barrell B."/>
            <person name="Myler P.J."/>
        </authorList>
    </citation>
    <scope>NUCLEOTIDE SEQUENCE [LARGE SCALE GENOMIC DNA]</scope>
    <source>
        <strain evidence="5">MHOM/IL/81/Friedlin</strain>
    </source>
</reference>
<sequence>MTFEIVLLALRAAALRVALSKPEPFHSSPSIALVLFSLSSFLSMPLPCACVRERGRAERCRARAQRRGGCRPITCAPPFSSILLALEADFYLSKAYGLDQRSYSSVHFLCVFCVAMTVGAAALCEYYGYLPRLVRHTGLLPSTRTSVTSSMAATVLQSSLYEADPSPPVRSGEFELPSTYSLHKPLVYDIAALPPKPVSSLRLVIISDTHERHREMSVPNGDVLVHCGDIQEGLNFVRDVKAMLIDFSAWFTDSALHPHPVKLIIAGNHDKAIAAMSTEDVRRLFAPAVYLCEDSVVVEPAGVRFYGSPRSISNSRWSPNTAFQGKKAWKRFVFASARQDDEAGAVSTASRCSSEQPLRSRLEGATPGGPVDVLVVHQSPDIPRAHHSVSEQPICAYAQQVAPRRVLLCGHLHGAHGMHRLPVPEHVRKSFRIATRGGGGQPEGVVRMDEIPHLPCINAAMMTGRFGQNVLLPPSVVDLEL</sequence>
<accession>Q4Q1F4</accession>
<dbReference type="InterPro" id="IPR051693">
    <property type="entry name" value="UPF0046_metallophosphoest"/>
</dbReference>
<proteinExistence type="predicted"/>
<evidence type="ECO:0000313" key="5">
    <source>
        <dbReference type="Proteomes" id="UP000000542"/>
    </source>
</evidence>
<reference evidence="4 5" key="2">
    <citation type="journal article" date="2011" name="Genome Res.">
        <title>Chromosome and gene copy number variation allow major structural change between species and strains of Leishmania.</title>
        <authorList>
            <person name="Rogers M.B."/>
            <person name="Hilley J.D."/>
            <person name="Dickens N.J."/>
            <person name="Wilkes J."/>
            <person name="Bates P.A."/>
            <person name="Depledge D.P."/>
            <person name="Harris D."/>
            <person name="Her Y."/>
            <person name="Herzyk P."/>
            <person name="Imamura H."/>
            <person name="Otto T.D."/>
            <person name="Sanders M."/>
            <person name="Seeger K."/>
            <person name="Dujardin J.C."/>
            <person name="Berriman M."/>
            <person name="Smith D.F."/>
            <person name="Hertz-Fowler C."/>
            <person name="Mottram J.C."/>
        </authorList>
    </citation>
    <scope>NUCLEOTIDE SEQUENCE [LARGE SCALE GENOMIC DNA]</scope>
    <source>
        <strain evidence="5">MHOM/IL/81/Friedlin</strain>
    </source>
</reference>
<evidence type="ECO:0000256" key="1">
    <source>
        <dbReference type="SAM" id="Phobius"/>
    </source>
</evidence>
<dbReference type="HOGENOM" id="CLU_567992_0_0_1"/>
<evidence type="ECO:0000313" key="4">
    <source>
        <dbReference type="EMBL" id="CAJ09225.1"/>
    </source>
</evidence>
<dbReference type="VEuPathDB" id="TriTrypDB:LmjF.36.2670"/>
<gene>
    <name evidence="4" type="ORF">LMJF_36_2670</name>
</gene>
<dbReference type="InterPro" id="IPR004843">
    <property type="entry name" value="Calcineurin-like_PHP"/>
</dbReference>
<protein>
    <recommendedName>
        <fullName evidence="3">Calcineurin-like phosphoesterase domain-containing protein</fullName>
    </recommendedName>
</protein>
<feature type="signal peptide" evidence="2">
    <location>
        <begin position="1"/>
        <end position="20"/>
    </location>
</feature>
<name>Q4Q1F4_LEIMA</name>
<dbReference type="RefSeq" id="XP_001686844.1">
    <property type="nucleotide sequence ID" value="XM_001686792.1"/>
</dbReference>
<dbReference type="PANTHER" id="PTHR12905">
    <property type="entry name" value="METALLOPHOSPHOESTERASE"/>
    <property type="match status" value="1"/>
</dbReference>
<dbReference type="eggNOG" id="KOG3947">
    <property type="taxonomic scope" value="Eukaryota"/>
</dbReference>
<dbReference type="VEuPathDB" id="TriTrypDB:LMJLV39_360035500"/>
<dbReference type="VEuPathDB" id="TriTrypDB:LMJFC_360039000"/>
<dbReference type="SUPFAM" id="SSF56300">
    <property type="entry name" value="Metallo-dependent phosphatases"/>
    <property type="match status" value="1"/>
</dbReference>
<dbReference type="KEGG" id="lma:LMJF_36_2670"/>
<dbReference type="OMA" id="THERHHE"/>
<dbReference type="Pfam" id="PF00149">
    <property type="entry name" value="Metallophos"/>
    <property type="match status" value="1"/>
</dbReference>
<keyword evidence="1" id="KW-1133">Transmembrane helix</keyword>
<dbReference type="VEuPathDB" id="TriTrypDB:LMJSD75_360035400"/>
<dbReference type="InParanoid" id="Q4Q1F4"/>
<dbReference type="PANTHER" id="PTHR12905:SF0">
    <property type="entry name" value="CALCINEURIN-LIKE PHOSPHOESTERASE DOMAIN-CONTAINING PROTEIN"/>
    <property type="match status" value="1"/>
</dbReference>
<keyword evidence="2" id="KW-0732">Signal</keyword>
<dbReference type="Gene3D" id="3.60.21.10">
    <property type="match status" value="1"/>
</dbReference>
<dbReference type="InterPro" id="IPR029052">
    <property type="entry name" value="Metallo-depent_PP-like"/>
</dbReference>
<organism evidence="4 5">
    <name type="scientific">Leishmania major</name>
    <dbReference type="NCBI Taxonomy" id="5664"/>
    <lineage>
        <taxon>Eukaryota</taxon>
        <taxon>Discoba</taxon>
        <taxon>Euglenozoa</taxon>
        <taxon>Kinetoplastea</taxon>
        <taxon>Metakinetoplastina</taxon>
        <taxon>Trypanosomatida</taxon>
        <taxon>Trypanosomatidae</taxon>
        <taxon>Leishmaniinae</taxon>
        <taxon>Leishmania</taxon>
    </lineage>
</organism>
<keyword evidence="1" id="KW-0472">Membrane</keyword>